<dbReference type="KEGG" id="ckw:CKALI_11240"/>
<gene>
    <name evidence="1" type="ORF">CKALI_11240</name>
</gene>
<name>A0A6B8VD18_9CORY</name>
<protein>
    <submittedName>
        <fullName evidence="1">Uncharacterized protein</fullName>
    </submittedName>
</protein>
<reference evidence="2" key="1">
    <citation type="submission" date="2019-11" db="EMBL/GenBank/DDBJ databases">
        <title>Complete genome sequence of Corynebacterium kalinowskii 1959, a novel Corynebacterium species isolated from soil of a small paddock in Vilsendorf, Germany.</title>
        <authorList>
            <person name="Schaffert L."/>
            <person name="Ruwe M."/>
            <person name="Milse J."/>
            <person name="Hanuschka K."/>
            <person name="Ortseifen V."/>
            <person name="Droste J."/>
            <person name="Brandt D."/>
            <person name="Schlueter L."/>
            <person name="Kutter Y."/>
            <person name="Vinke S."/>
            <person name="Viehoefer P."/>
            <person name="Jacob L."/>
            <person name="Luebke N.-C."/>
            <person name="Schulte-Berndt E."/>
            <person name="Hain C."/>
            <person name="Linder M."/>
            <person name="Schmidt P."/>
            <person name="Wollenschlaeger L."/>
            <person name="Luttermann T."/>
            <person name="Thieme E."/>
            <person name="Hassa J."/>
            <person name="Haak M."/>
            <person name="Wittchen M."/>
            <person name="Mentz A."/>
            <person name="Persicke M."/>
            <person name="Busche T."/>
            <person name="Ruckert C."/>
        </authorList>
    </citation>
    <scope>NUCLEOTIDE SEQUENCE [LARGE SCALE GENOMIC DNA]</scope>
    <source>
        <strain evidence="2">1959</strain>
    </source>
</reference>
<dbReference type="RefSeq" id="WP_156193415.1">
    <property type="nucleotide sequence ID" value="NZ_CP046452.1"/>
</dbReference>
<dbReference type="Proteomes" id="UP000427071">
    <property type="component" value="Chromosome"/>
</dbReference>
<evidence type="ECO:0000313" key="2">
    <source>
        <dbReference type="Proteomes" id="UP000427071"/>
    </source>
</evidence>
<dbReference type="AlphaFoldDB" id="A0A6B8VD18"/>
<keyword evidence="2" id="KW-1185">Reference proteome</keyword>
<dbReference type="EMBL" id="CP046452">
    <property type="protein sequence ID" value="QGU03092.1"/>
    <property type="molecule type" value="Genomic_DNA"/>
</dbReference>
<accession>A0A6B8VD18</accession>
<evidence type="ECO:0000313" key="1">
    <source>
        <dbReference type="EMBL" id="QGU03092.1"/>
    </source>
</evidence>
<organism evidence="1 2">
    <name type="scientific">Corynebacterium kalinowskii</name>
    <dbReference type="NCBI Taxonomy" id="2675216"/>
    <lineage>
        <taxon>Bacteria</taxon>
        <taxon>Bacillati</taxon>
        <taxon>Actinomycetota</taxon>
        <taxon>Actinomycetes</taxon>
        <taxon>Mycobacteriales</taxon>
        <taxon>Corynebacteriaceae</taxon>
        <taxon>Corynebacterium</taxon>
    </lineage>
</organism>
<proteinExistence type="predicted"/>
<sequence length="492" mass="51512">MTSIEISVLDFGMQSHEDDYVKIYSPVFRPTLDNGAVVSTAPQIVRLVNGKATIPNAQPGILAIEFYCRNIVNSRPVVVTVPNLPSVRLVDLMQSTYTWDAGVISAIDKLITDLSTALKLDGAKTLEQVNKIVAPLDKRITANAVNVASADVRIDALESMSGMGPGTPADGQTAVFVSQADSVTRAALDLLYGGSATRQYTAPQEFGSGQINGAAAFTVGQHLRIHEGDGNAGQRFVLTGTNPDVMPYFEVVANTRIGTDGGAAVAGVQVHLGPDVGAGINRQFLYIEAVGEKHSDGPHFRIGSHASGTQKRLMWKIENGTAALIFNPDKLRIEQCQPIVSMLQQNPYTAESSNGNLTAVSGTAYGTGTAQIFLGKAGGTSGAGTAPAAGQPLGQLMFGSKNGASTVIGGMIRQLTNEAWAFGTAQGTRTEINITRRGAVASTPALTIDDPDVNQIGLSVLVNRSGSVTFSRVLVGPADSAGTGYRTLRIAN</sequence>